<evidence type="ECO:0000313" key="3">
    <source>
        <dbReference type="Proteomes" id="UP000077755"/>
    </source>
</evidence>
<evidence type="ECO:0000313" key="2">
    <source>
        <dbReference type="EMBL" id="WOG99474.1"/>
    </source>
</evidence>
<organism evidence="2 3">
    <name type="scientific">Daucus carota subsp. sativus</name>
    <name type="common">Carrot</name>
    <dbReference type="NCBI Taxonomy" id="79200"/>
    <lineage>
        <taxon>Eukaryota</taxon>
        <taxon>Viridiplantae</taxon>
        <taxon>Streptophyta</taxon>
        <taxon>Embryophyta</taxon>
        <taxon>Tracheophyta</taxon>
        <taxon>Spermatophyta</taxon>
        <taxon>Magnoliopsida</taxon>
        <taxon>eudicotyledons</taxon>
        <taxon>Gunneridae</taxon>
        <taxon>Pentapetalae</taxon>
        <taxon>asterids</taxon>
        <taxon>campanulids</taxon>
        <taxon>Apiales</taxon>
        <taxon>Apiaceae</taxon>
        <taxon>Apioideae</taxon>
        <taxon>Scandiceae</taxon>
        <taxon>Daucinae</taxon>
        <taxon>Daucus</taxon>
        <taxon>Daucus sect. Daucus</taxon>
    </lineage>
</organism>
<protein>
    <recommendedName>
        <fullName evidence="1">Aminotransferase-like plant mobile domain-containing protein</fullName>
    </recommendedName>
</protein>
<dbReference type="EMBL" id="CP093347">
    <property type="protein sequence ID" value="WOG99474.1"/>
    <property type="molecule type" value="Genomic_DNA"/>
</dbReference>
<accession>A0AAF0X160</accession>
<dbReference type="PANTHER" id="PTHR46033">
    <property type="entry name" value="PROTEIN MAIN-LIKE 2"/>
    <property type="match status" value="1"/>
</dbReference>
<dbReference type="InterPro" id="IPR044824">
    <property type="entry name" value="MAIN-like"/>
</dbReference>
<dbReference type="AlphaFoldDB" id="A0AAF0X160"/>
<name>A0AAF0X160_DAUCS</name>
<feature type="domain" description="Aminotransferase-like plant mobile" evidence="1">
    <location>
        <begin position="70"/>
        <end position="435"/>
    </location>
</feature>
<dbReference type="InterPro" id="IPR019557">
    <property type="entry name" value="AminoTfrase-like_pln_mobile"/>
</dbReference>
<proteinExistence type="predicted"/>
<dbReference type="PANTHER" id="PTHR46033:SF8">
    <property type="entry name" value="PROTEIN MAINTENANCE OF MERISTEMS-LIKE"/>
    <property type="match status" value="1"/>
</dbReference>
<keyword evidence="3" id="KW-1185">Reference proteome</keyword>
<dbReference type="Pfam" id="PF10536">
    <property type="entry name" value="PMD"/>
    <property type="match status" value="1"/>
</dbReference>
<dbReference type="GO" id="GO:0010073">
    <property type="term" value="P:meristem maintenance"/>
    <property type="evidence" value="ECO:0007669"/>
    <property type="project" value="InterPro"/>
</dbReference>
<evidence type="ECO:0000259" key="1">
    <source>
        <dbReference type="Pfam" id="PF10536"/>
    </source>
</evidence>
<reference evidence="2" key="1">
    <citation type="journal article" date="2016" name="Nat. Genet.">
        <title>A high-quality carrot genome assembly provides new insights into carotenoid accumulation and asterid genome evolution.</title>
        <authorList>
            <person name="Iorizzo M."/>
            <person name="Ellison S."/>
            <person name="Senalik D."/>
            <person name="Zeng P."/>
            <person name="Satapoomin P."/>
            <person name="Huang J."/>
            <person name="Bowman M."/>
            <person name="Iovene M."/>
            <person name="Sanseverino W."/>
            <person name="Cavagnaro P."/>
            <person name="Yildiz M."/>
            <person name="Macko-Podgorni A."/>
            <person name="Moranska E."/>
            <person name="Grzebelus E."/>
            <person name="Grzebelus D."/>
            <person name="Ashrafi H."/>
            <person name="Zheng Z."/>
            <person name="Cheng S."/>
            <person name="Spooner D."/>
            <person name="Van Deynze A."/>
            <person name="Simon P."/>
        </authorList>
    </citation>
    <scope>NUCLEOTIDE SEQUENCE</scope>
    <source>
        <tissue evidence="2">Leaf</tissue>
    </source>
</reference>
<sequence length="463" mass="52694">MDPNDELTMHPGPKIPSVLHLQSSHRSSTVWDVCGGDAHRSRRRNPTQARFPPLHESMIPILEDLRFDGVSRLSCVNIDWSLITALVERWRPETHTFHLPFGESTITLQDVAVLLGLRIDGDVITGTTGGFEGGWTNLVEKIFGKKPKEDKELKGGRLLLSWLTSTVKELPAAPSDQDIQRYTQSYILQLIAGILFTDKSGGLVHCMYIPLIQDFGRCRNLGWGAAVLAYLFRELCKSCRSGVEEMAGCVLLLQLWAWTRLPFLAPVPRGPVSETLDNPLWSGRAGPYGMRWCFHLKFTDTSSHVLSTLRLSFDALSPSHFEWQPYTEGVLSNLSEHCREGSEIWCYKGPLICFHIVEPHLPDRCMRQFGKVQEIPVNEEYSKALHEINLQGKQSTNWISMHEQHITHWNHRQEHLIGVTAHSGVGVVDGYYEWYTNITRRFHTRIAGSHFYTVILLSFLNWS</sequence>
<reference evidence="2" key="2">
    <citation type="submission" date="2022-03" db="EMBL/GenBank/DDBJ databases">
        <title>Draft title - Genomic analysis of global carrot germplasm unveils the trajectory of domestication and the origin of high carotenoid orange carrot.</title>
        <authorList>
            <person name="Iorizzo M."/>
            <person name="Ellison S."/>
            <person name="Senalik D."/>
            <person name="Macko-Podgorni A."/>
            <person name="Grzebelus D."/>
            <person name="Bostan H."/>
            <person name="Rolling W."/>
            <person name="Curaba J."/>
            <person name="Simon P."/>
        </authorList>
    </citation>
    <scope>NUCLEOTIDE SEQUENCE</scope>
    <source>
        <tissue evidence="2">Leaf</tissue>
    </source>
</reference>
<gene>
    <name evidence="2" type="ORF">DCAR_0518826</name>
</gene>
<dbReference type="Proteomes" id="UP000077755">
    <property type="component" value="Chromosome 5"/>
</dbReference>